<dbReference type="NCBIfam" id="TIGR00596">
    <property type="entry name" value="rad1"/>
    <property type="match status" value="1"/>
</dbReference>
<dbReference type="eggNOG" id="KOG0442">
    <property type="taxonomic scope" value="Eukaryota"/>
</dbReference>
<dbReference type="GO" id="GO:0000712">
    <property type="term" value="P:resolution of meiotic recombination intermediates"/>
    <property type="evidence" value="ECO:0007669"/>
    <property type="project" value="TreeGrafter"/>
</dbReference>
<dbReference type="KEGG" id="aqu:100636193"/>
<dbReference type="Gene3D" id="3.40.50.10130">
    <property type="match status" value="1"/>
</dbReference>
<evidence type="ECO:0000256" key="9">
    <source>
        <dbReference type="ARBA" id="ARBA00023242"/>
    </source>
</evidence>
<dbReference type="PANTHER" id="PTHR10150:SF0">
    <property type="entry name" value="DNA REPAIR ENDONUCLEASE XPF"/>
    <property type="match status" value="1"/>
</dbReference>
<proteinExistence type="inferred from homology"/>
<protein>
    <recommendedName>
        <fullName evidence="10">DNA repair endonuclease XPF</fullName>
    </recommendedName>
</protein>
<evidence type="ECO:0000313" key="13">
    <source>
        <dbReference type="EnsemblMetazoa" id="Aqu2.1.36707_001"/>
    </source>
</evidence>
<evidence type="ECO:0000256" key="8">
    <source>
        <dbReference type="ARBA" id="ARBA00023204"/>
    </source>
</evidence>
<dbReference type="InParanoid" id="A0A1X7VB04"/>
<evidence type="ECO:0000256" key="1">
    <source>
        <dbReference type="ARBA" id="ARBA00004123"/>
    </source>
</evidence>
<evidence type="ECO:0000256" key="11">
    <source>
        <dbReference type="SAM" id="MobiDB-lite"/>
    </source>
</evidence>
<dbReference type="PANTHER" id="PTHR10150">
    <property type="entry name" value="DNA REPAIR ENDONUCLEASE XPF"/>
    <property type="match status" value="1"/>
</dbReference>
<dbReference type="InterPro" id="IPR047520">
    <property type="entry name" value="XPF_nuclease"/>
</dbReference>
<keyword evidence="5" id="KW-0227">DNA damage</keyword>
<evidence type="ECO:0000256" key="3">
    <source>
        <dbReference type="ARBA" id="ARBA00022722"/>
    </source>
</evidence>
<dbReference type="EnsemblMetazoa" id="XM_003385110.2">
    <property type="protein sequence ID" value="XP_003385158.1"/>
    <property type="gene ID" value="LOC100636193"/>
</dbReference>
<evidence type="ECO:0000256" key="7">
    <source>
        <dbReference type="ARBA" id="ARBA00023125"/>
    </source>
</evidence>
<dbReference type="SMART" id="SM00891">
    <property type="entry name" value="ERCC4"/>
    <property type="match status" value="1"/>
</dbReference>
<evidence type="ECO:0000256" key="10">
    <source>
        <dbReference type="ARBA" id="ARBA00072370"/>
    </source>
</evidence>
<keyword evidence="4" id="KW-0255">Endonuclease</keyword>
<dbReference type="FunFam" id="3.40.50.10130:FF:000002">
    <property type="entry name" value="DNA repair endonuclease XPF"/>
    <property type="match status" value="1"/>
</dbReference>
<evidence type="ECO:0000256" key="2">
    <source>
        <dbReference type="ARBA" id="ARBA00010015"/>
    </source>
</evidence>
<reference evidence="14" key="1">
    <citation type="journal article" date="2010" name="Nature">
        <title>The Amphimedon queenslandica genome and the evolution of animal complexity.</title>
        <authorList>
            <person name="Srivastava M."/>
            <person name="Simakov O."/>
            <person name="Chapman J."/>
            <person name="Fahey B."/>
            <person name="Gauthier M.E."/>
            <person name="Mitros T."/>
            <person name="Richards G.S."/>
            <person name="Conaco C."/>
            <person name="Dacre M."/>
            <person name="Hellsten U."/>
            <person name="Larroux C."/>
            <person name="Putnam N.H."/>
            <person name="Stanke M."/>
            <person name="Adamska M."/>
            <person name="Darling A."/>
            <person name="Degnan S.M."/>
            <person name="Oakley T.H."/>
            <person name="Plachetzki D.C."/>
            <person name="Zhai Y."/>
            <person name="Adamski M."/>
            <person name="Calcino A."/>
            <person name="Cummins S.F."/>
            <person name="Goodstein D.M."/>
            <person name="Harris C."/>
            <person name="Jackson D.J."/>
            <person name="Leys S.P."/>
            <person name="Shu S."/>
            <person name="Woodcroft B.J."/>
            <person name="Vervoort M."/>
            <person name="Kosik K.S."/>
            <person name="Manning G."/>
            <person name="Degnan B.M."/>
            <person name="Rokhsar D.S."/>
        </authorList>
    </citation>
    <scope>NUCLEOTIDE SEQUENCE [LARGE SCALE GENOMIC DNA]</scope>
</reference>
<evidence type="ECO:0000256" key="6">
    <source>
        <dbReference type="ARBA" id="ARBA00022801"/>
    </source>
</evidence>
<gene>
    <name evidence="13" type="primary">100636193</name>
</gene>
<dbReference type="InterPro" id="IPR006167">
    <property type="entry name" value="XPF"/>
</dbReference>
<dbReference type="GO" id="GO:0003684">
    <property type="term" value="F:damaged DNA binding"/>
    <property type="evidence" value="ECO:0007669"/>
    <property type="project" value="TreeGrafter"/>
</dbReference>
<name>A0A1X7VB04_AMPQE</name>
<keyword evidence="7" id="KW-0238">DNA-binding</keyword>
<dbReference type="InterPro" id="IPR006166">
    <property type="entry name" value="ERCC4_domain"/>
</dbReference>
<feature type="compositionally biased region" description="Basic and acidic residues" evidence="11">
    <location>
        <begin position="478"/>
        <end position="489"/>
    </location>
</feature>
<organism evidence="13">
    <name type="scientific">Amphimedon queenslandica</name>
    <name type="common">Sponge</name>
    <dbReference type="NCBI Taxonomy" id="400682"/>
    <lineage>
        <taxon>Eukaryota</taxon>
        <taxon>Metazoa</taxon>
        <taxon>Porifera</taxon>
        <taxon>Demospongiae</taxon>
        <taxon>Heteroscleromorpha</taxon>
        <taxon>Haplosclerida</taxon>
        <taxon>Niphatidae</taxon>
        <taxon>Amphimedon</taxon>
    </lineage>
</organism>
<reference evidence="13" key="2">
    <citation type="submission" date="2017-05" db="UniProtKB">
        <authorList>
            <consortium name="EnsemblMetazoa"/>
        </authorList>
    </citation>
    <scope>IDENTIFICATION</scope>
</reference>
<dbReference type="InterPro" id="IPR010994">
    <property type="entry name" value="RuvA_2-like"/>
</dbReference>
<keyword evidence="3" id="KW-0540">Nuclease</keyword>
<sequence>MASVTLDFENENFLELVSEDGLIILAKGLGLDRLFMKFLKLHSDPRNLVLVIGSSTLYEDHFKNDIAASLSNNIQQIPRSVTNEIPAKEREELYLKGGVLFVTSRILVVDMLRKVCPVDKVAGILVYNCHRVTDSSSEAFILRLYREGNKTGFIKGFSDCPEHFTTGFCQLERIMRNLFVKNVYLWPRFHAVVNSSLERHQPDVIELRQQMTPSMTAIQHSVLEIMKACVRELKETNSLLESDEITIDNCLGKGFEQIIKIQFDPVWNQLSHKTRQLVYDLKMLKTLLYFLTQYDCVTFYSYLLSLRSNKKGSPAFSEHSPWVFMPAVNTLFVKARERVYGEEEASGTKSKYFVESLSLEESPKWNLLSMILREVRDDKKNREEKIIIKEEENKGMNEDSNETHLQVDGGILIVANDERTCYQLRQYLSEGGKSLLERQYTRLLGDKNTVDVNALPKEMQKKLQSKKGKNPPPAKKAKVIEEDNTLTDKPDEENEEDMFSEDIFQNFEIPLTEKLTVEASKQLDADSEYFELLHDPILIHSFNSSKNTYNFTRVLHSFKPSVVILYDADIKLTRQIEIFKATRREIPLKVYFLVYDSSVEEQMYLDSIKREKQAFQQLIQQKAHMVIPADREGRGTGNTLLQRGSGRGEENGKSTSTRKAGGATKQEETRPIVIVDMREFRSSLPSMIHKRGIDIIPLTIEVGDYILTPDICIERKSVSDLIGSLNSGRLYNQVKAMTQHYQKPILLIEFEEGKPFSLQSIVAVSSDVSSQNVASKLVLLTIHFPKLRILWCPTPHFAAELFEELKAGQAQPDPSTAATIGGEVMETREDVTIKEKKPTYNSSIENFLLKLPGVNFKNYRYIMNEVKDMQELVSLSEKGLEKILGNDTNAQLLWNALHTKQSLTHSSSLKSKKRNFI</sequence>
<feature type="region of interest" description="Disordered" evidence="11">
    <location>
        <begin position="632"/>
        <end position="667"/>
    </location>
</feature>
<dbReference type="OrthoDB" id="361020at2759"/>
<dbReference type="SUPFAM" id="SSF52980">
    <property type="entry name" value="Restriction endonuclease-like"/>
    <property type="match status" value="1"/>
</dbReference>
<dbReference type="Gene3D" id="1.10.150.20">
    <property type="entry name" value="5' to 3' exonuclease, C-terminal subdomain"/>
    <property type="match status" value="1"/>
</dbReference>
<evidence type="ECO:0000313" key="14">
    <source>
        <dbReference type="Proteomes" id="UP000007879"/>
    </source>
</evidence>
<keyword evidence="14" id="KW-1185">Reference proteome</keyword>
<dbReference type="Pfam" id="PF02732">
    <property type="entry name" value="ERCC4"/>
    <property type="match status" value="1"/>
</dbReference>
<dbReference type="GO" id="GO:0000014">
    <property type="term" value="F:single-stranded DNA endodeoxyribonuclease activity"/>
    <property type="evidence" value="ECO:0007669"/>
    <property type="project" value="TreeGrafter"/>
</dbReference>
<dbReference type="Proteomes" id="UP000007879">
    <property type="component" value="Unassembled WGS sequence"/>
</dbReference>
<evidence type="ECO:0000256" key="4">
    <source>
        <dbReference type="ARBA" id="ARBA00022759"/>
    </source>
</evidence>
<evidence type="ECO:0000256" key="5">
    <source>
        <dbReference type="ARBA" id="ARBA00022763"/>
    </source>
</evidence>
<dbReference type="EnsemblMetazoa" id="Aqu2.1.36707_001">
    <property type="protein sequence ID" value="Aqu2.1.36707_001"/>
    <property type="gene ID" value="Aqu2.1.36707"/>
</dbReference>
<comment type="similarity">
    <text evidence="2">Belongs to the XPF family.</text>
</comment>
<feature type="region of interest" description="Disordered" evidence="11">
    <location>
        <begin position="459"/>
        <end position="494"/>
    </location>
</feature>
<keyword evidence="8" id="KW-0234">DNA repair</keyword>
<dbReference type="GO" id="GO:0000110">
    <property type="term" value="C:nucleotide-excision repair factor 1 complex"/>
    <property type="evidence" value="ECO:0007669"/>
    <property type="project" value="TreeGrafter"/>
</dbReference>
<accession>A0A1X7VB04</accession>
<keyword evidence="6" id="KW-0378">Hydrolase</keyword>
<dbReference type="STRING" id="400682.A0A1X7VB04"/>
<dbReference type="SUPFAM" id="SSF47781">
    <property type="entry name" value="RuvA domain 2-like"/>
    <property type="match status" value="1"/>
</dbReference>
<dbReference type="CDD" id="cd20078">
    <property type="entry name" value="XPF_nuclease_XPF_euk"/>
    <property type="match status" value="1"/>
</dbReference>
<dbReference type="AlphaFoldDB" id="A0A1X7VB04"/>
<evidence type="ECO:0000259" key="12">
    <source>
        <dbReference type="SMART" id="SM00891"/>
    </source>
</evidence>
<dbReference type="GO" id="GO:1901255">
    <property type="term" value="P:nucleotide-excision repair involved in interstrand cross-link repair"/>
    <property type="evidence" value="ECO:0007669"/>
    <property type="project" value="TreeGrafter"/>
</dbReference>
<comment type="subcellular location">
    <subcellularLocation>
        <location evidence="1">Nucleus</location>
    </subcellularLocation>
</comment>
<keyword evidence="9" id="KW-0539">Nucleus</keyword>
<feature type="domain" description="ERCC4" evidence="12">
    <location>
        <begin position="672"/>
        <end position="752"/>
    </location>
</feature>
<dbReference type="GO" id="GO:0000724">
    <property type="term" value="P:double-strand break repair via homologous recombination"/>
    <property type="evidence" value="ECO:0007669"/>
    <property type="project" value="TreeGrafter"/>
</dbReference>
<dbReference type="GO" id="GO:0003697">
    <property type="term" value="F:single-stranded DNA binding"/>
    <property type="evidence" value="ECO:0007669"/>
    <property type="project" value="InterPro"/>
</dbReference>
<dbReference type="InterPro" id="IPR011335">
    <property type="entry name" value="Restrct_endonuc-II-like"/>
</dbReference>